<dbReference type="GeneID" id="109406627"/>
<dbReference type="RefSeq" id="XP_062702764.1">
    <property type="nucleotide sequence ID" value="XM_062846780.1"/>
</dbReference>
<evidence type="ECO:0000313" key="4">
    <source>
        <dbReference type="Proteomes" id="UP000069940"/>
    </source>
</evidence>
<reference evidence="3" key="2">
    <citation type="submission" date="2025-05" db="UniProtKB">
        <authorList>
            <consortium name="EnsemblMetazoa"/>
        </authorList>
    </citation>
    <scope>IDENTIFICATION</scope>
    <source>
        <strain evidence="3">Foshan</strain>
    </source>
</reference>
<sequence>MEDQEPSTSKRKQTKKRSVWSTAQFDLLLELWEEKIGDLRGTRKNSHVYEEMRTSFEEHGYAVSAEEIKVRINNLTARFKKEKAIVGPSGGSPSEWQLYNRVNQILGSFRIHNVSAVVEDSIEEEHLDEEFLEEPCTQATFAASESADSPIASPSPPERPPPKMRKLMKPQAELMEEFKRTNARIEIELQHMREVDEKLLEIEQERNDILRGMAESSKELNEALVKFLNK</sequence>
<evidence type="ECO:0000313" key="3">
    <source>
        <dbReference type="EnsemblMetazoa" id="AALFPA23_016092.P23463"/>
    </source>
</evidence>
<dbReference type="GeneID" id="109401861"/>
<dbReference type="Pfam" id="PF13837">
    <property type="entry name" value="Myb_DNA-bind_4"/>
    <property type="match status" value="1"/>
</dbReference>
<dbReference type="PANTHER" id="PTHR22666">
    <property type="entry name" value="MYB_SANT-LIKE DNA-BINDING DOMAIN-CONTAINING PROTEIN 1"/>
    <property type="match status" value="1"/>
</dbReference>
<dbReference type="InterPro" id="IPR026095">
    <property type="entry name" value="Myb/SANT-like_DNA-bd_dom_prot"/>
</dbReference>
<name>A0ABM1Z8L4_AEDAL</name>
<feature type="compositionally biased region" description="Low complexity" evidence="1">
    <location>
        <begin position="142"/>
        <end position="152"/>
    </location>
</feature>
<dbReference type="Proteomes" id="UP000069940">
    <property type="component" value="Unassembled WGS sequence"/>
</dbReference>
<dbReference type="RefSeq" id="XP_019530006.3">
    <property type="nucleotide sequence ID" value="XM_019674461.3"/>
</dbReference>
<dbReference type="Gene3D" id="1.10.10.60">
    <property type="entry name" value="Homeodomain-like"/>
    <property type="match status" value="1"/>
</dbReference>
<dbReference type="PANTHER" id="PTHR22666:SF3">
    <property type="entry name" value="MYB_SANT-LIKE DNA-BINDING DOMAIN-CONTAINING PROTEIN 1"/>
    <property type="match status" value="1"/>
</dbReference>
<keyword evidence="4" id="KW-1185">Reference proteome</keyword>
<protein>
    <recommendedName>
        <fullName evidence="2">Myb/SANT-like DNA-binding domain-containing protein</fullName>
    </recommendedName>
</protein>
<feature type="domain" description="Myb/SANT-like DNA-binding" evidence="2">
    <location>
        <begin position="18"/>
        <end position="105"/>
    </location>
</feature>
<organism evidence="3 4">
    <name type="scientific">Aedes albopictus</name>
    <name type="common">Asian tiger mosquito</name>
    <name type="synonym">Stegomyia albopicta</name>
    <dbReference type="NCBI Taxonomy" id="7160"/>
    <lineage>
        <taxon>Eukaryota</taxon>
        <taxon>Metazoa</taxon>
        <taxon>Ecdysozoa</taxon>
        <taxon>Arthropoda</taxon>
        <taxon>Hexapoda</taxon>
        <taxon>Insecta</taxon>
        <taxon>Pterygota</taxon>
        <taxon>Neoptera</taxon>
        <taxon>Endopterygota</taxon>
        <taxon>Diptera</taxon>
        <taxon>Nematocera</taxon>
        <taxon>Culicoidea</taxon>
        <taxon>Culicidae</taxon>
        <taxon>Culicinae</taxon>
        <taxon>Aedini</taxon>
        <taxon>Aedes</taxon>
        <taxon>Stegomyia</taxon>
    </lineage>
</organism>
<proteinExistence type="predicted"/>
<dbReference type="EnsemblMetazoa" id="AALFPA23_005429.R6933">
    <property type="protein sequence ID" value="AALFPA23_005429.P6933"/>
    <property type="gene ID" value="AALFPA23_005429"/>
</dbReference>
<dbReference type="InterPro" id="IPR044822">
    <property type="entry name" value="Myb_DNA-bind_4"/>
</dbReference>
<evidence type="ECO:0000256" key="1">
    <source>
        <dbReference type="SAM" id="MobiDB-lite"/>
    </source>
</evidence>
<accession>A0ABM1Z8L4</accession>
<evidence type="ECO:0000259" key="2">
    <source>
        <dbReference type="Pfam" id="PF13837"/>
    </source>
</evidence>
<dbReference type="EnsemblMetazoa" id="AALFPA23_016092.R23463">
    <property type="protein sequence ID" value="AALFPA23_016092.P23463"/>
    <property type="gene ID" value="AALFPA23_016092"/>
</dbReference>
<feature type="region of interest" description="Disordered" evidence="1">
    <location>
        <begin position="142"/>
        <end position="165"/>
    </location>
</feature>
<reference evidence="4" key="1">
    <citation type="journal article" date="2015" name="Proc. Natl. Acad. Sci. U.S.A.">
        <title>Genome sequence of the Asian Tiger mosquito, Aedes albopictus, reveals insights into its biology, genetics, and evolution.</title>
        <authorList>
            <person name="Chen X.G."/>
            <person name="Jiang X."/>
            <person name="Gu J."/>
            <person name="Xu M."/>
            <person name="Wu Y."/>
            <person name="Deng Y."/>
            <person name="Zhang C."/>
            <person name="Bonizzoni M."/>
            <person name="Dermauw W."/>
            <person name="Vontas J."/>
            <person name="Armbruster P."/>
            <person name="Huang X."/>
            <person name="Yang Y."/>
            <person name="Zhang H."/>
            <person name="He W."/>
            <person name="Peng H."/>
            <person name="Liu Y."/>
            <person name="Wu K."/>
            <person name="Chen J."/>
            <person name="Lirakis M."/>
            <person name="Topalis P."/>
            <person name="Van Leeuwen T."/>
            <person name="Hall A.B."/>
            <person name="Jiang X."/>
            <person name="Thorpe C."/>
            <person name="Mueller R.L."/>
            <person name="Sun C."/>
            <person name="Waterhouse R.M."/>
            <person name="Yan G."/>
            <person name="Tu Z.J."/>
            <person name="Fang X."/>
            <person name="James A.A."/>
        </authorList>
    </citation>
    <scope>NUCLEOTIDE SEQUENCE [LARGE SCALE GENOMIC DNA]</scope>
    <source>
        <strain evidence="4">Foshan</strain>
    </source>
</reference>